<evidence type="ECO:0000256" key="6">
    <source>
        <dbReference type="ARBA" id="ARBA00022771"/>
    </source>
</evidence>
<keyword evidence="5" id="KW-0479">Metal-binding</keyword>
<dbReference type="Pfam" id="PF09332">
    <property type="entry name" value="Mcm10"/>
    <property type="match status" value="1"/>
</dbReference>
<comment type="caution">
    <text evidence="11">The sequence shown here is derived from an EMBL/GenBank/DDBJ whole genome shotgun (WGS) entry which is preliminary data.</text>
</comment>
<feature type="region of interest" description="Disordered" evidence="9">
    <location>
        <begin position="546"/>
        <end position="566"/>
    </location>
</feature>
<proteinExistence type="inferred from homology"/>
<dbReference type="PANTHER" id="PTHR13454:SF11">
    <property type="entry name" value="PROTEIN MCM10 HOMOLOG"/>
    <property type="match status" value="1"/>
</dbReference>
<dbReference type="OrthoDB" id="6093546at2759"/>
<feature type="compositionally biased region" description="Polar residues" evidence="9">
    <location>
        <begin position="749"/>
        <end position="761"/>
    </location>
</feature>
<feature type="region of interest" description="Disordered" evidence="9">
    <location>
        <begin position="1"/>
        <end position="44"/>
    </location>
</feature>
<dbReference type="InterPro" id="IPR015408">
    <property type="entry name" value="Znf_Mcm10/DnaG"/>
</dbReference>
<dbReference type="GO" id="GO:0043596">
    <property type="term" value="C:nuclear replication fork"/>
    <property type="evidence" value="ECO:0007669"/>
    <property type="project" value="TreeGrafter"/>
</dbReference>
<name>A0A8T1MRR2_CLOSI</name>
<comment type="subcellular location">
    <subcellularLocation>
        <location evidence="1">Nucleus</location>
    </subcellularLocation>
</comment>
<dbReference type="InterPro" id="IPR015411">
    <property type="entry name" value="Rep_factor_Mcm10_C"/>
</dbReference>
<dbReference type="InterPro" id="IPR056791">
    <property type="entry name" value="Znf_Mcm10_C"/>
</dbReference>
<sequence>MIPNPLSDRRKRRPVSVQLTEDEIQNFLARSDSEKDSSGSDWDDVGETDMATFFASVSNKQTSPKRRKLSPRISECASTSKGTCPSQSLQTEAHQSKKVLQDVGIDAVFNASVSNAEGNTEIHELDVHDLFGSSSSDSDADGDILDGCDDEQDVSLSECGARIQKSLSVARRKQKEAEIEQQVERDIVQSSKDACPTPSTSLSGSKGSISVSASLAACAARRQKALSDLNNAQLLTDRRRSFLPDNHPPVTPDNSEKKSVVSSAPDYWLAVPTKLRVYRSKISSELWANRTSDRQVYGLLQFIQHQRSQVTLSMPSSRRQNSTDNLVVVGVIGSKAPPRRSKNDRIYSIWHLSDLDQVGPGSHIGCVKLFLFGNAHEKLWKEPDGSVVAILGPRLMSDPSTSFNDKDVGITPPSPQHVMVLGQSPDYGICAALNKSGQSCFHVINKSICRYCDLHVKKAYYEASSSRPGFFDSSHPALKKRPTNRYKGDRPPANEPGVYSLPTSEIFNPVSPSRSESRVKLTVAKLSAAGYTVDSSVGLATQQIRVDGSDDPSRSHPLQPLSSPERKLVRALHRPTAGSMNLLRHLERNTQLPEVKKTSVNSTSQDPGTSCAMESQSHSHLCRPSTDGTKTPKVGFTFSDFFAARSKKQAVKLADDLRPGDFIDLGPVPTSQTPLSPVLSGARLRASQLVKAKGGLEAMEARAKQRREVSIKASLGEQSADRHRPSPLSQILDNTSSGSSATKPVLISNPLSLDTHPNGTENEPPGMSAAAARKKRLAELAKKVREGSSHTGLIAEAEINSEQARMAVLEKRDEFEQKLTGKTEEQCTYVCCRTCNYRAWKLSDDCRKNNHSVAYLKGLKRYFKCKNCLKRTVTFERYPTVACKNCGESLFEKTGIIRERKGPMLPGEKLLPRGIEEKFLS</sequence>
<feature type="region of interest" description="Disordered" evidence="9">
    <location>
        <begin position="239"/>
        <end position="258"/>
    </location>
</feature>
<feature type="domain" description="Replication factor Mcm10 C-terminal" evidence="10">
    <location>
        <begin position="531"/>
        <end position="921"/>
    </location>
</feature>
<dbReference type="GO" id="GO:0003688">
    <property type="term" value="F:DNA replication origin binding"/>
    <property type="evidence" value="ECO:0007669"/>
    <property type="project" value="TreeGrafter"/>
</dbReference>
<reference evidence="11 12" key="1">
    <citation type="journal article" date="2018" name="Biotechnol. Adv.">
        <title>Improved genomic resources and new bioinformatic workflow for the carcinogenic parasite Clonorchis sinensis: Biotechnological implications.</title>
        <authorList>
            <person name="Wang D."/>
            <person name="Korhonen P.K."/>
            <person name="Gasser R.B."/>
            <person name="Young N.D."/>
        </authorList>
    </citation>
    <scope>NUCLEOTIDE SEQUENCE [LARGE SCALE GENOMIC DNA]</scope>
    <source>
        <strain evidence="11">Cs-k2</strain>
    </source>
</reference>
<dbReference type="Pfam" id="PF24863">
    <property type="entry name" value="zf-CCCH_Mcm10"/>
    <property type="match status" value="1"/>
</dbReference>
<evidence type="ECO:0000256" key="4">
    <source>
        <dbReference type="ARBA" id="ARBA00022705"/>
    </source>
</evidence>
<dbReference type="PANTHER" id="PTHR13454">
    <property type="entry name" value="PROTEIN MCM10 HOMOLOG"/>
    <property type="match status" value="1"/>
</dbReference>
<feature type="region of interest" description="Disordered" evidence="9">
    <location>
        <begin position="57"/>
        <end position="89"/>
    </location>
</feature>
<feature type="compositionally biased region" description="Polar residues" evidence="9">
    <location>
        <begin position="598"/>
        <end position="614"/>
    </location>
</feature>
<dbReference type="EMBL" id="NIRI02000042">
    <property type="protein sequence ID" value="KAG5451699.1"/>
    <property type="molecule type" value="Genomic_DNA"/>
</dbReference>
<evidence type="ECO:0000256" key="7">
    <source>
        <dbReference type="ARBA" id="ARBA00022833"/>
    </source>
</evidence>
<keyword evidence="8" id="KW-0539">Nucleus</keyword>
<dbReference type="Pfam" id="PF22379">
    <property type="entry name" value="OB_MCM10"/>
    <property type="match status" value="1"/>
</dbReference>
<evidence type="ECO:0000259" key="10">
    <source>
        <dbReference type="SMART" id="SM01280"/>
    </source>
</evidence>
<dbReference type="GO" id="GO:0008270">
    <property type="term" value="F:zinc ion binding"/>
    <property type="evidence" value="ECO:0007669"/>
    <property type="project" value="UniProtKB-KW"/>
</dbReference>
<feature type="region of interest" description="Disordered" evidence="9">
    <location>
        <begin position="471"/>
        <end position="500"/>
    </location>
</feature>
<evidence type="ECO:0000256" key="8">
    <source>
        <dbReference type="ARBA" id="ARBA00023242"/>
    </source>
</evidence>
<keyword evidence="4" id="KW-0235">DNA replication</keyword>
<feature type="compositionally biased region" description="Polar residues" evidence="9">
    <location>
        <begin position="727"/>
        <end position="742"/>
    </location>
</feature>
<accession>A0A8T1MRR2</accession>
<evidence type="ECO:0000256" key="9">
    <source>
        <dbReference type="SAM" id="MobiDB-lite"/>
    </source>
</evidence>
<dbReference type="GO" id="GO:0003697">
    <property type="term" value="F:single-stranded DNA binding"/>
    <property type="evidence" value="ECO:0007669"/>
    <property type="project" value="InterPro"/>
</dbReference>
<dbReference type="Gene3D" id="2.40.50.140">
    <property type="entry name" value="Nucleic acid-binding proteins"/>
    <property type="match status" value="1"/>
</dbReference>
<dbReference type="InterPro" id="IPR040184">
    <property type="entry name" value="Mcm10"/>
</dbReference>
<dbReference type="InterPro" id="IPR055065">
    <property type="entry name" value="OB_MCM10"/>
</dbReference>
<protein>
    <recommendedName>
        <fullName evidence="3">Protein MCM10 homolog</fullName>
    </recommendedName>
</protein>
<organism evidence="11 12">
    <name type="scientific">Clonorchis sinensis</name>
    <name type="common">Chinese liver fluke</name>
    <dbReference type="NCBI Taxonomy" id="79923"/>
    <lineage>
        <taxon>Eukaryota</taxon>
        <taxon>Metazoa</taxon>
        <taxon>Spiralia</taxon>
        <taxon>Lophotrochozoa</taxon>
        <taxon>Platyhelminthes</taxon>
        <taxon>Trematoda</taxon>
        <taxon>Digenea</taxon>
        <taxon>Opisthorchiida</taxon>
        <taxon>Opisthorchiata</taxon>
        <taxon>Opisthorchiidae</taxon>
        <taxon>Clonorchis</taxon>
    </lineage>
</organism>
<feature type="region of interest" description="Disordered" evidence="9">
    <location>
        <begin position="595"/>
        <end position="614"/>
    </location>
</feature>
<keyword evidence="6" id="KW-0863">Zinc-finger</keyword>
<evidence type="ECO:0000313" key="12">
    <source>
        <dbReference type="Proteomes" id="UP000286415"/>
    </source>
</evidence>
<feature type="region of interest" description="Disordered" evidence="9">
    <location>
        <begin position="705"/>
        <end position="768"/>
    </location>
</feature>
<comment type="similarity">
    <text evidence="2">Belongs to the MCM10 family.</text>
</comment>
<dbReference type="SMART" id="SM01280">
    <property type="entry name" value="Mcm10"/>
    <property type="match status" value="1"/>
</dbReference>
<evidence type="ECO:0000256" key="2">
    <source>
        <dbReference type="ARBA" id="ARBA00009679"/>
    </source>
</evidence>
<feature type="compositionally biased region" description="Polar residues" evidence="9">
    <location>
        <begin position="76"/>
        <end position="89"/>
    </location>
</feature>
<keyword evidence="12" id="KW-1185">Reference proteome</keyword>
<dbReference type="AlphaFoldDB" id="A0A8T1MRR2"/>
<dbReference type="GO" id="GO:0006270">
    <property type="term" value="P:DNA replication initiation"/>
    <property type="evidence" value="ECO:0007669"/>
    <property type="project" value="InterPro"/>
</dbReference>
<evidence type="ECO:0000256" key="5">
    <source>
        <dbReference type="ARBA" id="ARBA00022723"/>
    </source>
</evidence>
<dbReference type="Pfam" id="PF09329">
    <property type="entry name" value="zf-primase"/>
    <property type="match status" value="1"/>
</dbReference>
<dbReference type="InterPro" id="IPR012340">
    <property type="entry name" value="NA-bd_OB-fold"/>
</dbReference>
<reference evidence="11 12" key="2">
    <citation type="journal article" date="2021" name="Genomics">
        <title>High-quality reference genome for Clonorchis sinensis.</title>
        <authorList>
            <person name="Young N.D."/>
            <person name="Stroehlein A.J."/>
            <person name="Kinkar L."/>
            <person name="Wang T."/>
            <person name="Sohn W.M."/>
            <person name="Chang B.C.H."/>
            <person name="Kaur P."/>
            <person name="Weisz D."/>
            <person name="Dudchenko O."/>
            <person name="Aiden E.L."/>
            <person name="Korhonen P.K."/>
            <person name="Gasser R.B."/>
        </authorList>
    </citation>
    <scope>NUCLEOTIDE SEQUENCE [LARGE SCALE GENOMIC DNA]</scope>
    <source>
        <strain evidence="11">Cs-k2</strain>
    </source>
</reference>
<evidence type="ECO:0000313" key="11">
    <source>
        <dbReference type="EMBL" id="KAG5451699.1"/>
    </source>
</evidence>
<evidence type="ECO:0000256" key="1">
    <source>
        <dbReference type="ARBA" id="ARBA00004123"/>
    </source>
</evidence>
<keyword evidence="7" id="KW-0862">Zinc</keyword>
<gene>
    <name evidence="11" type="ORF">CSKR_102868</name>
</gene>
<dbReference type="Proteomes" id="UP000286415">
    <property type="component" value="Unassembled WGS sequence"/>
</dbReference>
<evidence type="ECO:0000256" key="3">
    <source>
        <dbReference type="ARBA" id="ARBA00017770"/>
    </source>
</evidence>